<feature type="region of interest" description="Disordered" evidence="1">
    <location>
        <begin position="1"/>
        <end position="40"/>
    </location>
</feature>
<protein>
    <recommendedName>
        <fullName evidence="4">DUF4283 domain-containing protein</fullName>
    </recommendedName>
</protein>
<evidence type="ECO:0000256" key="1">
    <source>
        <dbReference type="SAM" id="MobiDB-lite"/>
    </source>
</evidence>
<dbReference type="EMBL" id="JAVXUP010000433">
    <property type="protein sequence ID" value="KAK3028000.1"/>
    <property type="molecule type" value="Genomic_DNA"/>
</dbReference>
<evidence type="ECO:0008006" key="4">
    <source>
        <dbReference type="Google" id="ProtNLM"/>
    </source>
</evidence>
<comment type="caution">
    <text evidence="2">The sequence shown here is derived from an EMBL/GenBank/DDBJ whole genome shotgun (WGS) entry which is preliminary data.</text>
</comment>
<evidence type="ECO:0000313" key="3">
    <source>
        <dbReference type="Proteomes" id="UP001188597"/>
    </source>
</evidence>
<feature type="compositionally biased region" description="Basic and acidic residues" evidence="1">
    <location>
        <begin position="12"/>
        <end position="34"/>
    </location>
</feature>
<keyword evidence="3" id="KW-1185">Reference proteome</keyword>
<gene>
    <name evidence="2" type="ORF">RJ639_039090</name>
</gene>
<proteinExistence type="predicted"/>
<organism evidence="2 3">
    <name type="scientific">Escallonia herrerae</name>
    <dbReference type="NCBI Taxonomy" id="1293975"/>
    <lineage>
        <taxon>Eukaryota</taxon>
        <taxon>Viridiplantae</taxon>
        <taxon>Streptophyta</taxon>
        <taxon>Embryophyta</taxon>
        <taxon>Tracheophyta</taxon>
        <taxon>Spermatophyta</taxon>
        <taxon>Magnoliopsida</taxon>
        <taxon>eudicotyledons</taxon>
        <taxon>Gunneridae</taxon>
        <taxon>Pentapetalae</taxon>
        <taxon>asterids</taxon>
        <taxon>campanulids</taxon>
        <taxon>Escalloniales</taxon>
        <taxon>Escalloniaceae</taxon>
        <taxon>Escallonia</taxon>
    </lineage>
</organism>
<sequence>MEAAEAPVGRPDSYRDGIEECSRGPTEAKEEKTRPGLSQIDGSKVSESLLEIKRLVKIETIGKLFVFHLSDLIDMGCLLLEGPLNFQGVLLVLIRWLPYQNLAHLDVSTVDIWVHVHDVLVKMFFYEAVGQIGSYFGEVQAID</sequence>
<evidence type="ECO:0000313" key="2">
    <source>
        <dbReference type="EMBL" id="KAK3028000.1"/>
    </source>
</evidence>
<dbReference type="AlphaFoldDB" id="A0AA88WLY3"/>
<accession>A0AA88WLY3</accession>
<name>A0AA88WLY3_9ASTE</name>
<dbReference type="Proteomes" id="UP001188597">
    <property type="component" value="Unassembled WGS sequence"/>
</dbReference>
<reference evidence="2" key="1">
    <citation type="submission" date="2022-12" db="EMBL/GenBank/DDBJ databases">
        <title>Draft genome assemblies for two species of Escallonia (Escalloniales).</title>
        <authorList>
            <person name="Chanderbali A."/>
            <person name="Dervinis C."/>
            <person name="Anghel I."/>
            <person name="Soltis D."/>
            <person name="Soltis P."/>
            <person name="Zapata F."/>
        </authorList>
    </citation>
    <scope>NUCLEOTIDE SEQUENCE</scope>
    <source>
        <strain evidence="2">UCBG64.0493</strain>
        <tissue evidence="2">Leaf</tissue>
    </source>
</reference>